<reference evidence="2" key="1">
    <citation type="journal article" date="2012" name="PLoS ONE">
        <title>Gene sets for utilization of primary and secondary nutrition supplies in the distal gut of endangered iberian lynx.</title>
        <authorList>
            <person name="Alcaide M."/>
            <person name="Messina E."/>
            <person name="Richter M."/>
            <person name="Bargiela R."/>
            <person name="Peplies J."/>
            <person name="Huws S.A."/>
            <person name="Newbold C.J."/>
            <person name="Golyshin P.N."/>
            <person name="Simon M.A."/>
            <person name="Lopez G."/>
            <person name="Yakimov M.M."/>
            <person name="Ferrer M."/>
        </authorList>
    </citation>
    <scope>NUCLEOTIDE SEQUENCE</scope>
</reference>
<protein>
    <submittedName>
        <fullName evidence="2">Uncharacterized protein</fullName>
    </submittedName>
</protein>
<gene>
    <name evidence="2" type="ORF">EVA_08413</name>
</gene>
<organism evidence="2">
    <name type="scientific">gut metagenome</name>
    <dbReference type="NCBI Taxonomy" id="749906"/>
    <lineage>
        <taxon>unclassified sequences</taxon>
        <taxon>metagenomes</taxon>
        <taxon>organismal metagenomes</taxon>
    </lineage>
</organism>
<keyword evidence="1" id="KW-0812">Transmembrane</keyword>
<keyword evidence="1" id="KW-1133">Transmembrane helix</keyword>
<feature type="transmembrane region" description="Helical" evidence="1">
    <location>
        <begin position="27"/>
        <end position="51"/>
    </location>
</feature>
<comment type="caution">
    <text evidence="2">The sequence shown here is derived from an EMBL/GenBank/DDBJ whole genome shotgun (WGS) entry which is preliminary data.</text>
</comment>
<name>J9CTD4_9ZZZZ</name>
<dbReference type="EMBL" id="AMCI01002142">
    <property type="protein sequence ID" value="EJX03481.1"/>
    <property type="molecule type" value="Genomic_DNA"/>
</dbReference>
<proteinExistence type="predicted"/>
<keyword evidence="1" id="KW-0472">Membrane</keyword>
<evidence type="ECO:0000313" key="2">
    <source>
        <dbReference type="EMBL" id="EJX03481.1"/>
    </source>
</evidence>
<dbReference type="AlphaFoldDB" id="J9CTD4"/>
<sequence>MRKKRPCDIELRSEKVRNLLGEIPPSLVRWGTIIIVAIFLALLLVVCFVPYPHSYGESILQHLLM</sequence>
<accession>J9CTD4</accession>
<evidence type="ECO:0000256" key="1">
    <source>
        <dbReference type="SAM" id="Phobius"/>
    </source>
</evidence>